<evidence type="ECO:0000313" key="4">
    <source>
        <dbReference type="Proteomes" id="UP001597079"/>
    </source>
</evidence>
<organism evidence="3 4">
    <name type="scientific">Alicyclobacillus fodiniaquatilis</name>
    <dbReference type="NCBI Taxonomy" id="1661150"/>
    <lineage>
        <taxon>Bacteria</taxon>
        <taxon>Bacillati</taxon>
        <taxon>Bacillota</taxon>
        <taxon>Bacilli</taxon>
        <taxon>Bacillales</taxon>
        <taxon>Alicyclobacillaceae</taxon>
        <taxon>Alicyclobacillus</taxon>
    </lineage>
</organism>
<sequence length="164" mass="17845">MFEEKSITAQTKAEFYDILKGQLHHLLEGEANSIANLSNTAALLNLHVQDINWVGFYLWQPADEQLVLGPFQGKPACIRIALGKGVCGTAAKERESVVVADVLTFNGHIACDPVSRSEVVIPLVVGDELIGVLDIDSPLPGRFDEADKAGLEQVVQVILQHTKF</sequence>
<comment type="caution">
    <text evidence="3">The sequence shown here is derived from an EMBL/GenBank/DDBJ whole genome shotgun (WGS) entry which is preliminary data.</text>
</comment>
<dbReference type="SMART" id="SM00065">
    <property type="entry name" value="GAF"/>
    <property type="match status" value="1"/>
</dbReference>
<dbReference type="SUPFAM" id="SSF55781">
    <property type="entry name" value="GAF domain-like"/>
    <property type="match status" value="1"/>
</dbReference>
<proteinExistence type="inferred from homology"/>
<dbReference type="EMBL" id="JBHUCX010000092">
    <property type="protein sequence ID" value="MFD1677527.1"/>
    <property type="molecule type" value="Genomic_DNA"/>
</dbReference>
<dbReference type="PANTHER" id="PTHR21021:SF15">
    <property type="entry name" value="FREE METHIONINE-R-SULFOXIDE REDUCTASE"/>
    <property type="match status" value="1"/>
</dbReference>
<gene>
    <name evidence="3" type="ORF">ACFSB2_22970</name>
</gene>
<evidence type="ECO:0000259" key="2">
    <source>
        <dbReference type="SMART" id="SM00065"/>
    </source>
</evidence>
<dbReference type="InterPro" id="IPR051330">
    <property type="entry name" value="Phosphatase_reg/MetRdx"/>
</dbReference>
<dbReference type="InterPro" id="IPR029016">
    <property type="entry name" value="GAF-like_dom_sf"/>
</dbReference>
<evidence type="ECO:0000313" key="3">
    <source>
        <dbReference type="EMBL" id="MFD1677527.1"/>
    </source>
</evidence>
<dbReference type="RefSeq" id="WP_377945417.1">
    <property type="nucleotide sequence ID" value="NZ_JBHUCX010000092.1"/>
</dbReference>
<dbReference type="PANTHER" id="PTHR21021">
    <property type="entry name" value="GAF/PUTATIVE CYTOSKELETAL PROTEIN"/>
    <property type="match status" value="1"/>
</dbReference>
<comment type="similarity">
    <text evidence="1">Belongs to the free Met sulfoxide reductase family.</text>
</comment>
<dbReference type="InterPro" id="IPR000614">
    <property type="entry name" value="FRMsr_CS"/>
</dbReference>
<protein>
    <submittedName>
        <fullName evidence="3">GAF domain-containing protein</fullName>
    </submittedName>
</protein>
<accession>A0ABW4JRQ3</accession>
<dbReference type="InterPro" id="IPR003018">
    <property type="entry name" value="GAF"/>
</dbReference>
<reference evidence="4" key="1">
    <citation type="journal article" date="2019" name="Int. J. Syst. Evol. Microbiol.">
        <title>The Global Catalogue of Microorganisms (GCM) 10K type strain sequencing project: providing services to taxonomists for standard genome sequencing and annotation.</title>
        <authorList>
            <consortium name="The Broad Institute Genomics Platform"/>
            <consortium name="The Broad Institute Genome Sequencing Center for Infectious Disease"/>
            <person name="Wu L."/>
            <person name="Ma J."/>
        </authorList>
    </citation>
    <scope>NUCLEOTIDE SEQUENCE [LARGE SCALE GENOMIC DNA]</scope>
    <source>
        <strain evidence="4">CGMCC 1.12286</strain>
    </source>
</reference>
<evidence type="ECO:0000256" key="1">
    <source>
        <dbReference type="ARBA" id="ARBA00038454"/>
    </source>
</evidence>
<name>A0ABW4JRQ3_9BACL</name>
<dbReference type="Gene3D" id="3.30.450.40">
    <property type="match status" value="1"/>
</dbReference>
<dbReference type="Pfam" id="PF01590">
    <property type="entry name" value="GAF"/>
    <property type="match status" value="1"/>
</dbReference>
<keyword evidence="4" id="KW-1185">Reference proteome</keyword>
<dbReference type="PROSITE" id="PS01320">
    <property type="entry name" value="UPF0067"/>
    <property type="match status" value="1"/>
</dbReference>
<dbReference type="Proteomes" id="UP001597079">
    <property type="component" value="Unassembled WGS sequence"/>
</dbReference>
<feature type="domain" description="GAF" evidence="2">
    <location>
        <begin position="32"/>
        <end position="163"/>
    </location>
</feature>